<proteinExistence type="predicted"/>
<organism evidence="2 3">
    <name type="scientific">Thalassospira marina</name>
    <dbReference type="NCBI Taxonomy" id="2048283"/>
    <lineage>
        <taxon>Bacteria</taxon>
        <taxon>Pseudomonadati</taxon>
        <taxon>Pseudomonadota</taxon>
        <taxon>Alphaproteobacteria</taxon>
        <taxon>Rhodospirillales</taxon>
        <taxon>Thalassospiraceae</taxon>
        <taxon>Thalassospira</taxon>
    </lineage>
</organism>
<feature type="transmembrane region" description="Helical" evidence="1">
    <location>
        <begin position="44"/>
        <end position="66"/>
    </location>
</feature>
<reference evidence="2 3" key="1">
    <citation type="submission" date="2017-09" db="EMBL/GenBank/DDBJ databases">
        <title>Biodiversity and function of Thalassospira species in the particle-attached aromatic-hydrocarbon-degrading consortia from the surface seawater of the South China Sea.</title>
        <authorList>
            <person name="Dong C."/>
            <person name="Liu R."/>
            <person name="Shao Z."/>
        </authorList>
    </citation>
    <scope>NUCLEOTIDE SEQUENCE [LARGE SCALE GENOMIC DNA]</scope>
    <source>
        <strain evidence="2 3">CSC1P2</strain>
    </source>
</reference>
<dbReference type="EMBL" id="NWTK01000002">
    <property type="protein sequence ID" value="PKR55492.1"/>
    <property type="molecule type" value="Genomic_DNA"/>
</dbReference>
<dbReference type="RefSeq" id="WP_085593483.1">
    <property type="nucleotide sequence ID" value="NZ_NWTK01000002.1"/>
</dbReference>
<keyword evidence="1" id="KW-1133">Transmembrane helix</keyword>
<keyword evidence="1" id="KW-0812">Transmembrane</keyword>
<dbReference type="Proteomes" id="UP000233597">
    <property type="component" value="Unassembled WGS sequence"/>
</dbReference>
<dbReference type="AlphaFoldDB" id="A0A2N3KY42"/>
<dbReference type="OrthoDB" id="7362034at2"/>
<comment type="caution">
    <text evidence="2">The sequence shown here is derived from an EMBL/GenBank/DDBJ whole genome shotgun (WGS) entry which is preliminary data.</text>
</comment>
<gene>
    <name evidence="2" type="ORF">COO20_04800</name>
</gene>
<evidence type="ECO:0000256" key="1">
    <source>
        <dbReference type="SAM" id="Phobius"/>
    </source>
</evidence>
<evidence type="ECO:0000313" key="3">
    <source>
        <dbReference type="Proteomes" id="UP000233597"/>
    </source>
</evidence>
<accession>A0A2N3KY42</accession>
<evidence type="ECO:0000313" key="2">
    <source>
        <dbReference type="EMBL" id="PKR55492.1"/>
    </source>
</evidence>
<keyword evidence="1" id="KW-0472">Membrane</keyword>
<protein>
    <submittedName>
        <fullName evidence="2">Uncharacterized protein</fullName>
    </submittedName>
</protein>
<name>A0A2N3KY42_9PROT</name>
<sequence length="73" mass="7458">MVDDISYQLGEIKGLLHGINNNVAQLSDKVDGMDDRLRHVEKKAAINGAVSGGIISATVAGVIAVVKANTGGA</sequence>